<reference evidence="1 2" key="1">
    <citation type="submission" date="2024-02" db="EMBL/GenBank/DDBJ databases">
        <title>Discinaceae phylogenomics.</title>
        <authorList>
            <person name="Dirks A.C."/>
            <person name="James T.Y."/>
        </authorList>
    </citation>
    <scope>NUCLEOTIDE SEQUENCE [LARGE SCALE GENOMIC DNA]</scope>
    <source>
        <strain evidence="1 2">ACD0624</strain>
    </source>
</reference>
<dbReference type="EMBL" id="JBBBZM010000272">
    <property type="protein sequence ID" value="KAL0631271.1"/>
    <property type="molecule type" value="Genomic_DNA"/>
</dbReference>
<gene>
    <name evidence="1" type="ORF">Q9L58_009870</name>
</gene>
<keyword evidence="2" id="KW-1185">Reference proteome</keyword>
<comment type="caution">
    <text evidence="1">The sequence shown here is derived from an EMBL/GenBank/DDBJ whole genome shotgun (WGS) entry which is preliminary data.</text>
</comment>
<evidence type="ECO:0000313" key="2">
    <source>
        <dbReference type="Proteomes" id="UP001447188"/>
    </source>
</evidence>
<dbReference type="Proteomes" id="UP001447188">
    <property type="component" value="Unassembled WGS sequence"/>
</dbReference>
<name>A0ABR3G6R5_9PEZI</name>
<organism evidence="1 2">
    <name type="scientific">Discina gigas</name>
    <dbReference type="NCBI Taxonomy" id="1032678"/>
    <lineage>
        <taxon>Eukaryota</taxon>
        <taxon>Fungi</taxon>
        <taxon>Dikarya</taxon>
        <taxon>Ascomycota</taxon>
        <taxon>Pezizomycotina</taxon>
        <taxon>Pezizomycetes</taxon>
        <taxon>Pezizales</taxon>
        <taxon>Discinaceae</taxon>
        <taxon>Discina</taxon>
    </lineage>
</organism>
<accession>A0ABR3G6R5</accession>
<evidence type="ECO:0000313" key="1">
    <source>
        <dbReference type="EMBL" id="KAL0631271.1"/>
    </source>
</evidence>
<proteinExistence type="predicted"/>
<sequence>MELGFSVAAGPLSQISVSLFSIELAVQLATGAYGWWKAGARSQSLSTIVDAKGAKISAASTFHLLRYVDKRTDSLIRGVARTPSGVFSCVTLSNASTASAGDSGIVCLRAVVCALLCFYNVSTTVEILASALPGTLYTSDQEGGNETIEGPLLSSFRDYVKAAAVEEDNDELRQKLQAEVDSKLLHITGATSSDVFKCDDFLESDAPNFVGALRWILTPVVKRNPQVYPTRSLKVWALAEIMYQLGFEVSASMSAVSSKGDYETYVEKAGYQATYQEVILVTSSDGPTDLSARGTQATPSPSPRIGSIRSIPWIAFRHLSDSKSHVNTKYLSDVWVFTFNHVCGQLELPGEIDESGYGDTYVDFVKPIRDDMHRTSSNFLPQNSMLSSKLQWLTFVIYEPLKKFLPPNSPRDNDSIWSRTNIDSQIHGLSGDYLDPPHGDDADDWYVTRTVAIAAIYALCCKWLHVGDPAADMIDTEVAFCPDFIRRGNLQPWTSFKCFNSRLYPNNIPSSFDAQWRFCAGMSHKNWLHLLYLVFSGLSKDTKMAPRIEYTGTSKNTGNTILGFQENGISLIPSVLSSPSSDPRSWFRYLLHVGQLVDLPLDDDGFVCHSNKPFGISSSEIWEYGSTGSITKIVENLPSDTIIRLDVEPWWEFDERTVVFRVRVGGIVKAIFGPDAIYKKSHYIREAECNCPIPKTASIELDKSVVVLHVSDILSNYTKRMMFDKTKPYEKPPVFIQTGGDMTSQLVCLALSPFQSSQMVSGCLDAFTQNYLSDFNLL</sequence>
<protein>
    <submittedName>
        <fullName evidence="1">Uncharacterized protein</fullName>
    </submittedName>
</protein>